<dbReference type="PANTHER" id="PTHR43004:SF19">
    <property type="entry name" value="BINDING MONOOXYGENASE, PUTATIVE (JCVI)-RELATED"/>
    <property type="match status" value="1"/>
</dbReference>
<dbReference type="InterPro" id="IPR050641">
    <property type="entry name" value="RIFMO-like"/>
</dbReference>
<name>A0A427XNU4_9TREE</name>
<dbReference type="Gene3D" id="3.40.30.120">
    <property type="match status" value="1"/>
</dbReference>
<dbReference type="GeneID" id="39593506"/>
<comment type="caution">
    <text evidence="6">The sequence shown here is derived from an EMBL/GenBank/DDBJ whole genome shotgun (WGS) entry which is preliminary data.</text>
</comment>
<dbReference type="PRINTS" id="PR00420">
    <property type="entry name" value="RNGMNOXGNASE"/>
</dbReference>
<dbReference type="EMBL" id="RSCE01000008">
    <property type="protein sequence ID" value="RSH80387.1"/>
    <property type="molecule type" value="Genomic_DNA"/>
</dbReference>
<feature type="domain" description="FAD-binding" evidence="5">
    <location>
        <begin position="9"/>
        <end position="346"/>
    </location>
</feature>
<reference evidence="6 7" key="1">
    <citation type="submission" date="2018-11" db="EMBL/GenBank/DDBJ databases">
        <title>Genome sequence of Apiotrichum porosum DSM 27194.</title>
        <authorList>
            <person name="Aliyu H."/>
            <person name="Gorte O."/>
            <person name="Ochsenreither K."/>
        </authorList>
    </citation>
    <scope>NUCLEOTIDE SEQUENCE [LARGE SCALE GENOMIC DNA]</scope>
    <source>
        <strain evidence="6 7">DSM 27194</strain>
    </source>
</reference>
<dbReference type="InterPro" id="IPR002938">
    <property type="entry name" value="FAD-bd"/>
</dbReference>
<keyword evidence="3" id="KW-0274">FAD</keyword>
<dbReference type="Gene3D" id="3.30.9.10">
    <property type="entry name" value="D-Amino Acid Oxidase, subunit A, domain 2"/>
    <property type="match status" value="1"/>
</dbReference>
<evidence type="ECO:0000313" key="6">
    <source>
        <dbReference type="EMBL" id="RSH80387.1"/>
    </source>
</evidence>
<proteinExistence type="predicted"/>
<protein>
    <recommendedName>
        <fullName evidence="5">FAD-binding domain-containing protein</fullName>
    </recommendedName>
</protein>
<evidence type="ECO:0000256" key="1">
    <source>
        <dbReference type="ARBA" id="ARBA00001974"/>
    </source>
</evidence>
<dbReference type="OrthoDB" id="2690153at2759"/>
<dbReference type="GO" id="GO:0071949">
    <property type="term" value="F:FAD binding"/>
    <property type="evidence" value="ECO:0007669"/>
    <property type="project" value="InterPro"/>
</dbReference>
<dbReference type="GO" id="GO:0016709">
    <property type="term" value="F:oxidoreductase activity, acting on paired donors, with incorporation or reduction of molecular oxygen, NAD(P)H as one donor, and incorporation of one atom of oxygen"/>
    <property type="evidence" value="ECO:0007669"/>
    <property type="project" value="UniProtKB-ARBA"/>
</dbReference>
<comment type="cofactor">
    <cofactor evidence="1">
        <name>FAD</name>
        <dbReference type="ChEBI" id="CHEBI:57692"/>
    </cofactor>
</comment>
<evidence type="ECO:0000256" key="2">
    <source>
        <dbReference type="ARBA" id="ARBA00022630"/>
    </source>
</evidence>
<keyword evidence="2" id="KW-0285">Flavoprotein</keyword>
<evidence type="ECO:0000259" key="5">
    <source>
        <dbReference type="Pfam" id="PF01494"/>
    </source>
</evidence>
<dbReference type="STRING" id="105984.A0A427XNU4"/>
<organism evidence="6 7">
    <name type="scientific">Apiotrichum porosum</name>
    <dbReference type="NCBI Taxonomy" id="105984"/>
    <lineage>
        <taxon>Eukaryota</taxon>
        <taxon>Fungi</taxon>
        <taxon>Dikarya</taxon>
        <taxon>Basidiomycota</taxon>
        <taxon>Agaricomycotina</taxon>
        <taxon>Tremellomycetes</taxon>
        <taxon>Trichosporonales</taxon>
        <taxon>Trichosporonaceae</taxon>
        <taxon>Apiotrichum</taxon>
    </lineage>
</organism>
<dbReference type="Gene3D" id="3.50.50.60">
    <property type="entry name" value="FAD/NAD(P)-binding domain"/>
    <property type="match status" value="1"/>
</dbReference>
<dbReference type="AlphaFoldDB" id="A0A427XNU4"/>
<dbReference type="Proteomes" id="UP000279236">
    <property type="component" value="Unassembled WGS sequence"/>
</dbReference>
<evidence type="ECO:0000256" key="3">
    <source>
        <dbReference type="ARBA" id="ARBA00022827"/>
    </source>
</evidence>
<dbReference type="Pfam" id="PF01494">
    <property type="entry name" value="FAD_binding_3"/>
    <property type="match status" value="1"/>
</dbReference>
<evidence type="ECO:0000256" key="4">
    <source>
        <dbReference type="ARBA" id="ARBA00023002"/>
    </source>
</evidence>
<gene>
    <name evidence="6" type="ORF">EHS24_008963</name>
</gene>
<sequence>MPAYQQPLPVLIVGNGPVGLLLAYALLKQDVPVIVVTRHLRRLGVPKAHALSPRSLEVVRQLGLPKTASPSPRLHQVGALPYERMTLDVLEASPEMVHNVAQPDLECIIECMMERDFNVDYRKGWTWISHEEVQQGPNTICVSTVEDTFTGEEMKIESSLVIACDGANSRVRKSVGIQSEGEETADTMMTIHFNADLRRVVGKNTGMLHWILDPEARGFIIAYDIEENHVLIHNIDPERDPIASFDPNRCMDIVKAAIGKDIPIDFQCSMPWVLRRKVASQYFKGRVVLAGDSAHSFPPTGGLGLNSGISDAHCLAYKISSWYHGYANLKTMLNAYEMERRPVAIRNAIQSVKNGRKIFDLLKAIRNTDPDPVIARREMMAALRDPRQLAKIQQMIADQAEHFDNLNRHLGYVYDPAWRPSSGNIYVPLYRRGARLVHAWIKPRTACVNELRPVDLSYLEGDLSRDKMAAWQYSILDVVPTTGYLLVFQGSNWALRARQLQVFFGGCRIPLYTAEIGKDFEFVDKVRAKVWLHGYGFDNGNALLIRPDQHIESILPERLQMQTVLDGVLYSLGI</sequence>
<keyword evidence="4" id="KW-0560">Oxidoreductase</keyword>
<accession>A0A427XNU4</accession>
<evidence type="ECO:0000313" key="7">
    <source>
        <dbReference type="Proteomes" id="UP000279236"/>
    </source>
</evidence>
<dbReference type="InterPro" id="IPR036188">
    <property type="entry name" value="FAD/NAD-bd_sf"/>
</dbReference>
<keyword evidence="7" id="KW-1185">Reference proteome</keyword>
<dbReference type="SUPFAM" id="SSF51905">
    <property type="entry name" value="FAD/NAD(P)-binding domain"/>
    <property type="match status" value="1"/>
</dbReference>
<dbReference type="RefSeq" id="XP_028475334.1">
    <property type="nucleotide sequence ID" value="XM_028624262.1"/>
</dbReference>
<dbReference type="PANTHER" id="PTHR43004">
    <property type="entry name" value="TRK SYSTEM POTASSIUM UPTAKE PROTEIN"/>
    <property type="match status" value="1"/>
</dbReference>